<dbReference type="Pfam" id="PF12678">
    <property type="entry name" value="zf-rbx1"/>
    <property type="match status" value="1"/>
</dbReference>
<dbReference type="Proteomes" id="UP000800040">
    <property type="component" value="Unassembled WGS sequence"/>
</dbReference>
<evidence type="ECO:0000256" key="3">
    <source>
        <dbReference type="ARBA" id="ARBA00022771"/>
    </source>
</evidence>
<keyword evidence="4" id="KW-0833">Ubl conjugation pathway</keyword>
<dbReference type="EMBL" id="ML975289">
    <property type="protein sequence ID" value="KAF1835318.1"/>
    <property type="molecule type" value="Genomic_DNA"/>
</dbReference>
<evidence type="ECO:0000256" key="1">
    <source>
        <dbReference type="ARBA" id="ARBA00004906"/>
    </source>
</evidence>
<dbReference type="InterPro" id="IPR053238">
    <property type="entry name" value="RING-H2_zinc_finger"/>
</dbReference>
<name>A0A6A5KDG8_9PLEO</name>
<evidence type="ECO:0000313" key="8">
    <source>
        <dbReference type="EMBL" id="KAF1835318.1"/>
    </source>
</evidence>
<organism evidence="8 9">
    <name type="scientific">Decorospora gaudefroyi</name>
    <dbReference type="NCBI Taxonomy" id="184978"/>
    <lineage>
        <taxon>Eukaryota</taxon>
        <taxon>Fungi</taxon>
        <taxon>Dikarya</taxon>
        <taxon>Ascomycota</taxon>
        <taxon>Pezizomycotina</taxon>
        <taxon>Dothideomycetes</taxon>
        <taxon>Pleosporomycetidae</taxon>
        <taxon>Pleosporales</taxon>
        <taxon>Pleosporineae</taxon>
        <taxon>Pleosporaceae</taxon>
        <taxon>Decorospora</taxon>
    </lineage>
</organism>
<sequence>PDQCAICLNDLAQEPPVGTRRPLTEAEKRFLQGTSPITNILDLYKGNKENHTPTPPIANYDTMAEPGLRLSGCGHAFGATCIKEWFKTRSTCPMCRVEQFVDWETKPG</sequence>
<gene>
    <name evidence="8" type="ORF">BDW02DRAFT_469639</name>
</gene>
<dbReference type="UniPathway" id="UPA00143"/>
<dbReference type="GO" id="GO:0051603">
    <property type="term" value="P:proteolysis involved in protein catabolic process"/>
    <property type="evidence" value="ECO:0007669"/>
    <property type="project" value="UniProtKB-ARBA"/>
</dbReference>
<dbReference type="PROSITE" id="PS50089">
    <property type="entry name" value="ZF_RING_2"/>
    <property type="match status" value="1"/>
</dbReference>
<evidence type="ECO:0000256" key="2">
    <source>
        <dbReference type="ARBA" id="ARBA00022723"/>
    </source>
</evidence>
<evidence type="ECO:0000256" key="5">
    <source>
        <dbReference type="ARBA" id="ARBA00022833"/>
    </source>
</evidence>
<evidence type="ECO:0000256" key="4">
    <source>
        <dbReference type="ARBA" id="ARBA00022786"/>
    </source>
</evidence>
<dbReference type="OrthoDB" id="8062037at2759"/>
<reference evidence="8" key="1">
    <citation type="submission" date="2020-01" db="EMBL/GenBank/DDBJ databases">
        <authorList>
            <consortium name="DOE Joint Genome Institute"/>
            <person name="Haridas S."/>
            <person name="Albert R."/>
            <person name="Binder M."/>
            <person name="Bloem J."/>
            <person name="Labutti K."/>
            <person name="Salamov A."/>
            <person name="Andreopoulos B."/>
            <person name="Baker S.E."/>
            <person name="Barry K."/>
            <person name="Bills G."/>
            <person name="Bluhm B.H."/>
            <person name="Cannon C."/>
            <person name="Castanera R."/>
            <person name="Culley D.E."/>
            <person name="Daum C."/>
            <person name="Ezra D."/>
            <person name="Gonzalez J.B."/>
            <person name="Henrissat B."/>
            <person name="Kuo A."/>
            <person name="Liang C."/>
            <person name="Lipzen A."/>
            <person name="Lutzoni F."/>
            <person name="Magnuson J."/>
            <person name="Mondo S."/>
            <person name="Nolan M."/>
            <person name="Ohm R."/>
            <person name="Pangilinan J."/>
            <person name="Park H.-J."/>
            <person name="Ramirez L."/>
            <person name="Alfaro M."/>
            <person name="Sun H."/>
            <person name="Tritt A."/>
            <person name="Yoshinaga Y."/>
            <person name="Zwiers L.-H."/>
            <person name="Turgeon B.G."/>
            <person name="Goodwin S.B."/>
            <person name="Spatafora J.W."/>
            <person name="Crous P.W."/>
            <person name="Grigoriev I.V."/>
        </authorList>
    </citation>
    <scope>NUCLEOTIDE SEQUENCE</scope>
    <source>
        <strain evidence="8">P77</strain>
    </source>
</reference>
<dbReference type="SUPFAM" id="SSF57850">
    <property type="entry name" value="RING/U-box"/>
    <property type="match status" value="1"/>
</dbReference>
<dbReference type="InterPro" id="IPR013083">
    <property type="entry name" value="Znf_RING/FYVE/PHD"/>
</dbReference>
<feature type="domain" description="RING-type" evidence="7">
    <location>
        <begin position="4"/>
        <end position="96"/>
    </location>
</feature>
<dbReference type="PANTHER" id="PTHR14155">
    <property type="entry name" value="RING FINGER DOMAIN-CONTAINING"/>
    <property type="match status" value="1"/>
</dbReference>
<feature type="non-terminal residue" evidence="8">
    <location>
        <position position="108"/>
    </location>
</feature>
<keyword evidence="2" id="KW-0479">Metal-binding</keyword>
<feature type="non-terminal residue" evidence="8">
    <location>
        <position position="1"/>
    </location>
</feature>
<dbReference type="PANTHER" id="PTHR14155:SF627">
    <property type="entry name" value="OS06G0192800 PROTEIN"/>
    <property type="match status" value="1"/>
</dbReference>
<dbReference type="InterPro" id="IPR001841">
    <property type="entry name" value="Znf_RING"/>
</dbReference>
<keyword evidence="9" id="KW-1185">Reference proteome</keyword>
<keyword evidence="5" id="KW-0862">Zinc</keyword>
<keyword evidence="3 6" id="KW-0863">Zinc-finger</keyword>
<comment type="pathway">
    <text evidence="1">Protein modification; protein ubiquitination.</text>
</comment>
<evidence type="ECO:0000313" key="9">
    <source>
        <dbReference type="Proteomes" id="UP000800040"/>
    </source>
</evidence>
<protein>
    <recommendedName>
        <fullName evidence="7">RING-type domain-containing protein</fullName>
    </recommendedName>
</protein>
<evidence type="ECO:0000256" key="6">
    <source>
        <dbReference type="PROSITE-ProRule" id="PRU00175"/>
    </source>
</evidence>
<evidence type="ECO:0000259" key="7">
    <source>
        <dbReference type="PROSITE" id="PS50089"/>
    </source>
</evidence>
<dbReference type="SMART" id="SM00184">
    <property type="entry name" value="RING"/>
    <property type="match status" value="1"/>
</dbReference>
<dbReference type="GO" id="GO:0008270">
    <property type="term" value="F:zinc ion binding"/>
    <property type="evidence" value="ECO:0007669"/>
    <property type="project" value="UniProtKB-KW"/>
</dbReference>
<dbReference type="AlphaFoldDB" id="A0A6A5KDG8"/>
<dbReference type="InterPro" id="IPR024766">
    <property type="entry name" value="Znf_RING_H2"/>
</dbReference>
<accession>A0A6A5KDG8</accession>
<dbReference type="Gene3D" id="3.30.40.10">
    <property type="entry name" value="Zinc/RING finger domain, C3HC4 (zinc finger)"/>
    <property type="match status" value="1"/>
</dbReference>
<dbReference type="GO" id="GO:0016567">
    <property type="term" value="P:protein ubiquitination"/>
    <property type="evidence" value="ECO:0007669"/>
    <property type="project" value="UniProtKB-UniPathway"/>
</dbReference>
<proteinExistence type="predicted"/>